<evidence type="ECO:0000259" key="8">
    <source>
        <dbReference type="PROSITE" id="PS50850"/>
    </source>
</evidence>
<protein>
    <submittedName>
        <fullName evidence="9">Putative membrane transport protein</fullName>
    </submittedName>
</protein>
<organism evidence="9 10">
    <name type="scientific">Brenneria goodwinii</name>
    <dbReference type="NCBI Taxonomy" id="1109412"/>
    <lineage>
        <taxon>Bacteria</taxon>
        <taxon>Pseudomonadati</taxon>
        <taxon>Pseudomonadota</taxon>
        <taxon>Gammaproteobacteria</taxon>
        <taxon>Enterobacterales</taxon>
        <taxon>Pectobacteriaceae</taxon>
        <taxon>Brenneria</taxon>
    </lineage>
</organism>
<dbReference type="PROSITE" id="PS50850">
    <property type="entry name" value="MFS"/>
    <property type="match status" value="1"/>
</dbReference>
<evidence type="ECO:0000256" key="1">
    <source>
        <dbReference type="ARBA" id="ARBA00004651"/>
    </source>
</evidence>
<dbReference type="SUPFAM" id="SSF103473">
    <property type="entry name" value="MFS general substrate transporter"/>
    <property type="match status" value="1"/>
</dbReference>
<evidence type="ECO:0000256" key="7">
    <source>
        <dbReference type="SAM" id="Phobius"/>
    </source>
</evidence>
<feature type="transmembrane region" description="Helical" evidence="7">
    <location>
        <begin position="172"/>
        <end position="192"/>
    </location>
</feature>
<feature type="transmembrane region" description="Helical" evidence="7">
    <location>
        <begin position="363"/>
        <end position="387"/>
    </location>
</feature>
<proteinExistence type="predicted"/>
<dbReference type="InterPro" id="IPR011701">
    <property type="entry name" value="MFS"/>
</dbReference>
<feature type="transmembrane region" description="Helical" evidence="7">
    <location>
        <begin position="399"/>
        <end position="425"/>
    </location>
</feature>
<keyword evidence="6 7" id="KW-0472">Membrane</keyword>
<dbReference type="EMBL" id="CGIG01000001">
    <property type="protein sequence ID" value="CPR18035.1"/>
    <property type="molecule type" value="Genomic_DNA"/>
</dbReference>
<dbReference type="GO" id="GO:0022857">
    <property type="term" value="F:transmembrane transporter activity"/>
    <property type="evidence" value="ECO:0007669"/>
    <property type="project" value="InterPro"/>
</dbReference>
<feature type="transmembrane region" description="Helical" evidence="7">
    <location>
        <begin position="116"/>
        <end position="134"/>
    </location>
</feature>
<feature type="transmembrane region" description="Helical" evidence="7">
    <location>
        <begin position="303"/>
        <end position="326"/>
    </location>
</feature>
<evidence type="ECO:0000256" key="3">
    <source>
        <dbReference type="ARBA" id="ARBA00022475"/>
    </source>
</evidence>
<evidence type="ECO:0000313" key="9">
    <source>
        <dbReference type="EMBL" id="CPR18035.1"/>
    </source>
</evidence>
<dbReference type="PANTHER" id="PTHR42718">
    <property type="entry name" value="MAJOR FACILITATOR SUPERFAMILY MULTIDRUG TRANSPORTER MFSC"/>
    <property type="match status" value="1"/>
</dbReference>
<keyword evidence="5 7" id="KW-1133">Transmembrane helix</keyword>
<accession>A0A0G4JXQ7</accession>
<feature type="transmembrane region" description="Helical" evidence="7">
    <location>
        <begin position="146"/>
        <end position="166"/>
    </location>
</feature>
<dbReference type="CDD" id="cd17321">
    <property type="entry name" value="MFS_MMR_MDR_like"/>
    <property type="match status" value="1"/>
</dbReference>
<keyword evidence="4 7" id="KW-0812">Transmembrane</keyword>
<feature type="transmembrane region" description="Helical" evidence="7">
    <location>
        <begin position="431"/>
        <end position="450"/>
    </location>
</feature>
<dbReference type="Pfam" id="PF07690">
    <property type="entry name" value="MFS_1"/>
    <property type="match status" value="1"/>
</dbReference>
<gene>
    <name evidence="9" type="ORF">BN1221_02987</name>
</gene>
<keyword evidence="2" id="KW-0813">Transport</keyword>
<dbReference type="Proteomes" id="UP000044377">
    <property type="component" value="Unassembled WGS sequence"/>
</dbReference>
<keyword evidence="10" id="KW-1185">Reference proteome</keyword>
<evidence type="ECO:0000313" key="10">
    <source>
        <dbReference type="Proteomes" id="UP000044377"/>
    </source>
</evidence>
<feature type="transmembrane region" description="Helical" evidence="7">
    <location>
        <begin position="17"/>
        <end position="40"/>
    </location>
</feature>
<sequence>MTNCIPEDDNLLPRLSLTLMVLSLAQFVIALDYSIIYVALPSIASSLQLADAHAQWIVSAYGVIFAGFLLVGGRLCDAIGAKSMFIFAFTLFSLASLLGGMTTSAAALIVARGIQGLGAAFMQPAIIALISHHFSPGRERAKALTVWSAVGAAGLVAGVVLGGLFTQISWRLVFLVNVPIGLICIWSARRYFHAIVRPAQRQRLPLWSSLLGTLSVLSIVLAMTSLADHGLHHINTHRWFGMTAISLSLFLLGEKYGKQPLVGRGVRRLVSLQRGSLSSALYMASVGTELFLLTLLMQDHYGYSALQTGLLFIPLTLMIIVGNAVAGKLFTRMAALRVLRWGFLLGATGLLLIVFSLEEQIDWLWFIPGLLLSGVGHGMIYTAKFVVGMHEVPDEQQGIASGLMITAQYASGAIAVALMVIVLNLHPGMAGFQYGFAALIGFALLGALLTEDIGKSV</sequence>
<evidence type="ECO:0000256" key="6">
    <source>
        <dbReference type="ARBA" id="ARBA00023136"/>
    </source>
</evidence>
<reference evidence="10" key="1">
    <citation type="submission" date="2015-01" db="EMBL/GenBank/DDBJ databases">
        <authorList>
            <person name="Paterson Steve"/>
        </authorList>
    </citation>
    <scope>NUCLEOTIDE SEQUENCE [LARGE SCALE GENOMIC DNA]</scope>
    <source>
        <strain evidence="10">OBR1</strain>
    </source>
</reference>
<dbReference type="STRING" id="1109412.BN1221_02987"/>
<dbReference type="RefSeq" id="WP_048637953.1">
    <property type="nucleotide sequence ID" value="NZ_CGIG01000001.1"/>
</dbReference>
<dbReference type="GO" id="GO:0005886">
    <property type="term" value="C:plasma membrane"/>
    <property type="evidence" value="ECO:0007669"/>
    <property type="project" value="UniProtKB-SubCell"/>
</dbReference>
<evidence type="ECO:0000256" key="2">
    <source>
        <dbReference type="ARBA" id="ARBA00022448"/>
    </source>
</evidence>
<name>A0A0G4JXQ7_9GAMM</name>
<dbReference type="OrthoDB" id="7375466at2"/>
<dbReference type="AlphaFoldDB" id="A0A0G4JXQ7"/>
<feature type="transmembrane region" description="Helical" evidence="7">
    <location>
        <begin position="52"/>
        <end position="72"/>
    </location>
</feature>
<keyword evidence="3" id="KW-1003">Cell membrane</keyword>
<feature type="transmembrane region" description="Helical" evidence="7">
    <location>
        <begin position="338"/>
        <end position="357"/>
    </location>
</feature>
<dbReference type="InterPro" id="IPR020846">
    <property type="entry name" value="MFS_dom"/>
</dbReference>
<dbReference type="InterPro" id="IPR036259">
    <property type="entry name" value="MFS_trans_sf"/>
</dbReference>
<dbReference type="Gene3D" id="1.20.1250.20">
    <property type="entry name" value="MFS general substrate transporter like domains"/>
    <property type="match status" value="1"/>
</dbReference>
<dbReference type="Gene3D" id="1.20.1720.10">
    <property type="entry name" value="Multidrug resistance protein D"/>
    <property type="match status" value="1"/>
</dbReference>
<feature type="transmembrane region" description="Helical" evidence="7">
    <location>
        <begin position="239"/>
        <end position="256"/>
    </location>
</feature>
<evidence type="ECO:0000256" key="5">
    <source>
        <dbReference type="ARBA" id="ARBA00022989"/>
    </source>
</evidence>
<feature type="transmembrane region" description="Helical" evidence="7">
    <location>
        <begin position="277"/>
        <end position="297"/>
    </location>
</feature>
<feature type="domain" description="Major facilitator superfamily (MFS) profile" evidence="8">
    <location>
        <begin position="18"/>
        <end position="457"/>
    </location>
</feature>
<dbReference type="PANTHER" id="PTHR42718:SF46">
    <property type="entry name" value="BLR6921 PROTEIN"/>
    <property type="match status" value="1"/>
</dbReference>
<feature type="transmembrane region" description="Helical" evidence="7">
    <location>
        <begin position="204"/>
        <end position="227"/>
    </location>
</feature>
<comment type="subcellular location">
    <subcellularLocation>
        <location evidence="1">Cell membrane</location>
        <topology evidence="1">Multi-pass membrane protein</topology>
    </subcellularLocation>
</comment>
<feature type="transmembrane region" description="Helical" evidence="7">
    <location>
        <begin position="84"/>
        <end position="110"/>
    </location>
</feature>
<evidence type="ECO:0000256" key="4">
    <source>
        <dbReference type="ARBA" id="ARBA00022692"/>
    </source>
</evidence>